<accession>A0ABQ6WQT9</accession>
<sequence>MWSSVAYGHVCMKSSSAHGHYPLIRIYHTTNGQLLGKEHGKVARIRVCAVSHGGPWICSVLDEYA</sequence>
<protein>
    <submittedName>
        <fullName evidence="1">Uncharacterized protein</fullName>
    </submittedName>
</protein>
<evidence type="ECO:0000313" key="1">
    <source>
        <dbReference type="EMBL" id="KAE8418968.1"/>
    </source>
</evidence>
<name>A0ABQ6WQT9_9EURO</name>
<proteinExistence type="predicted"/>
<reference evidence="1 2" key="1">
    <citation type="submission" date="2019-04" db="EMBL/GenBank/DDBJ databases">
        <authorList>
            <consortium name="DOE Joint Genome Institute"/>
            <person name="Mondo S."/>
            <person name="Kjaerbolling I."/>
            <person name="Vesth T."/>
            <person name="Frisvad J.C."/>
            <person name="Nybo J.L."/>
            <person name="Theobald S."/>
            <person name="Kildgaard S."/>
            <person name="Isbrandt T."/>
            <person name="Kuo A."/>
            <person name="Sato A."/>
            <person name="Lyhne E.K."/>
            <person name="Kogle M.E."/>
            <person name="Wiebenga A."/>
            <person name="Kun R.S."/>
            <person name="Lubbers R.J."/>
            <person name="Makela M.R."/>
            <person name="Barry K."/>
            <person name="Chovatia M."/>
            <person name="Clum A."/>
            <person name="Daum C."/>
            <person name="Haridas S."/>
            <person name="He G."/>
            <person name="LaButti K."/>
            <person name="Lipzen A."/>
            <person name="Riley R."/>
            <person name="Salamov A."/>
            <person name="Simmons B.A."/>
            <person name="Magnuson J.K."/>
            <person name="Henrissat B."/>
            <person name="Mortensen U.H."/>
            <person name="Larsen T.O."/>
            <person name="Devries R.P."/>
            <person name="Grigoriev I.V."/>
            <person name="Machida M."/>
            <person name="Baker S.E."/>
            <person name="Andersen M.R."/>
            <person name="Cantor M.N."/>
            <person name="Hua S.X."/>
        </authorList>
    </citation>
    <scope>NUCLEOTIDE SEQUENCE [LARGE SCALE GENOMIC DNA]</scope>
    <source>
        <strain evidence="1 2">CBS 117616</strain>
    </source>
</reference>
<dbReference type="EMBL" id="ML735721">
    <property type="protein sequence ID" value="KAE8418968.1"/>
    <property type="molecule type" value="Genomic_DNA"/>
</dbReference>
<keyword evidence="2" id="KW-1185">Reference proteome</keyword>
<organism evidence="1 2">
    <name type="scientific">Aspergillus pseudocaelatus</name>
    <dbReference type="NCBI Taxonomy" id="1825620"/>
    <lineage>
        <taxon>Eukaryota</taxon>
        <taxon>Fungi</taxon>
        <taxon>Dikarya</taxon>
        <taxon>Ascomycota</taxon>
        <taxon>Pezizomycotina</taxon>
        <taxon>Eurotiomycetes</taxon>
        <taxon>Eurotiomycetidae</taxon>
        <taxon>Eurotiales</taxon>
        <taxon>Aspergillaceae</taxon>
        <taxon>Aspergillus</taxon>
        <taxon>Aspergillus subgen. Circumdati</taxon>
    </lineage>
</organism>
<dbReference type="Proteomes" id="UP000325395">
    <property type="component" value="Unassembled WGS sequence"/>
</dbReference>
<evidence type="ECO:0000313" key="2">
    <source>
        <dbReference type="Proteomes" id="UP000325395"/>
    </source>
</evidence>
<gene>
    <name evidence="1" type="ORF">BDV36DRAFT_252723</name>
</gene>